<dbReference type="Pfam" id="PF14924">
    <property type="entry name" value="MAP10_N"/>
    <property type="match status" value="1"/>
</dbReference>
<accession>A0ABR1AUA2</accession>
<reference evidence="2 3" key="1">
    <citation type="submission" date="2023-09" db="EMBL/GenBank/DDBJ databases">
        <title>Genomes of two closely related lineages of the louse Polyplax serrata with different host specificities.</title>
        <authorList>
            <person name="Martinu J."/>
            <person name="Tarabai H."/>
            <person name="Stefka J."/>
            <person name="Hypsa V."/>
        </authorList>
    </citation>
    <scope>NUCLEOTIDE SEQUENCE [LARGE SCALE GENOMIC DNA]</scope>
    <source>
        <strain evidence="2">98ZLc_SE</strain>
    </source>
</reference>
<evidence type="ECO:0000313" key="2">
    <source>
        <dbReference type="EMBL" id="KAK6627524.1"/>
    </source>
</evidence>
<dbReference type="EMBL" id="JAWJWF010000045">
    <property type="protein sequence ID" value="KAK6627524.1"/>
    <property type="molecule type" value="Genomic_DNA"/>
</dbReference>
<evidence type="ECO:0000256" key="1">
    <source>
        <dbReference type="SAM" id="MobiDB-lite"/>
    </source>
</evidence>
<name>A0ABR1AUA2_POLSC</name>
<evidence type="ECO:0000313" key="3">
    <source>
        <dbReference type="Proteomes" id="UP001359485"/>
    </source>
</evidence>
<feature type="region of interest" description="Disordered" evidence="1">
    <location>
        <begin position="405"/>
        <end position="424"/>
    </location>
</feature>
<gene>
    <name evidence="2" type="ORF">RUM44_010002</name>
</gene>
<feature type="region of interest" description="Disordered" evidence="1">
    <location>
        <begin position="231"/>
        <end position="268"/>
    </location>
</feature>
<feature type="compositionally biased region" description="Acidic residues" evidence="1">
    <location>
        <begin position="21"/>
        <end position="30"/>
    </location>
</feature>
<organism evidence="2 3">
    <name type="scientific">Polyplax serrata</name>
    <name type="common">Common mouse louse</name>
    <dbReference type="NCBI Taxonomy" id="468196"/>
    <lineage>
        <taxon>Eukaryota</taxon>
        <taxon>Metazoa</taxon>
        <taxon>Ecdysozoa</taxon>
        <taxon>Arthropoda</taxon>
        <taxon>Hexapoda</taxon>
        <taxon>Insecta</taxon>
        <taxon>Pterygota</taxon>
        <taxon>Neoptera</taxon>
        <taxon>Paraneoptera</taxon>
        <taxon>Psocodea</taxon>
        <taxon>Troctomorpha</taxon>
        <taxon>Phthiraptera</taxon>
        <taxon>Anoplura</taxon>
        <taxon>Polyplacidae</taxon>
        <taxon>Polyplax</taxon>
    </lineage>
</organism>
<proteinExistence type="predicted"/>
<feature type="region of interest" description="Disordered" evidence="1">
    <location>
        <begin position="334"/>
        <end position="354"/>
    </location>
</feature>
<feature type="compositionally biased region" description="Basic and acidic residues" evidence="1">
    <location>
        <begin position="231"/>
        <end position="242"/>
    </location>
</feature>
<protein>
    <submittedName>
        <fullName evidence="2">Uncharacterized protein</fullName>
    </submittedName>
</protein>
<comment type="caution">
    <text evidence="2">The sequence shown here is derived from an EMBL/GenBank/DDBJ whole genome shotgun (WGS) entry which is preliminary data.</text>
</comment>
<dbReference type="Proteomes" id="UP001359485">
    <property type="component" value="Unassembled WGS sequence"/>
</dbReference>
<sequence>MDEEYEGEDKDFFEVSGEVNGEGEDEDEEPPPQPPDKELLFLIEFLVDTLTLFPENMNLSGIDPCALQGPTAVVLTFLHFPPMSLGEKDTDPNRRTGSNVVQYNSGKSLMFALTEAQFEEPPPIYLHIAAAREMPHAFRFQQLSIGQTKVQLSELFKQVFEKYDEHPKTTVSKSIKDCYLLTGEDNKPTAEMTLYIRLTCLGENVVTEFQKTEDPEEPMLFKNRESKKVYECRESEQQEESKGMNIGGDGKKSCEQSMYAPPPDPDDENYEEIFAQINGSSIAVKVEKSKRKDPPKPFHVSEFCDCDIPLPHDLVAGMSDLSLSRVSEGSINFPVREAPASPGGKPGGAGEPTDKRVALDDANQLIFNVPPIETMTQPGGKNTLVYNVNTCHDNEKHKHKAGTSYKVITDNNPDGPPPKMPNDPEKDVFILRIIKRGKSNTGKGTLSLEFKTPKEKIELPKRKPYYVEAGCGPEKSKKK</sequence>
<keyword evidence="3" id="KW-1185">Reference proteome</keyword>
<feature type="region of interest" description="Disordered" evidence="1">
    <location>
        <begin position="1"/>
        <end position="36"/>
    </location>
</feature>
<feature type="compositionally biased region" description="Acidic residues" evidence="1">
    <location>
        <begin position="1"/>
        <end position="11"/>
    </location>
</feature>